<dbReference type="RefSeq" id="WP_120176814.1">
    <property type="nucleotide sequence ID" value="NZ_AP018786.1"/>
</dbReference>
<dbReference type="AlphaFoldDB" id="A0A2Z6I9K1"/>
<evidence type="ECO:0000313" key="3">
    <source>
        <dbReference type="EMBL" id="BBF23183.1"/>
    </source>
</evidence>
<dbReference type="InterPro" id="IPR008966">
    <property type="entry name" value="Adhesion_dom_sf"/>
</dbReference>
<proteinExistence type="predicted"/>
<accession>A0A2Z6I9K1</accession>
<gene>
    <name evidence="3" type="ORF">SUTMEG_10740</name>
</gene>
<dbReference type="SUPFAM" id="SSF49401">
    <property type="entry name" value="Bacterial adhesins"/>
    <property type="match status" value="1"/>
</dbReference>
<dbReference type="EMBL" id="AP018786">
    <property type="protein sequence ID" value="BBF23183.1"/>
    <property type="molecule type" value="Genomic_DNA"/>
</dbReference>
<reference evidence="3 4" key="1">
    <citation type="journal article" date="2018" name="Int. J. Syst. Evol. Microbiol.">
        <title>Mesosutterella multiformis gen. nov., sp. nov., a member of the family Sutterellaceae and Sutterella megalosphaeroides sp. nov., isolated from human faeces.</title>
        <authorList>
            <person name="Sakamoto M."/>
            <person name="Ikeyama N."/>
            <person name="Kunihiro T."/>
            <person name="Iino T."/>
            <person name="Yuki M."/>
            <person name="Ohkuma M."/>
        </authorList>
    </citation>
    <scope>NUCLEOTIDE SEQUENCE [LARGE SCALE GENOMIC DNA]</scope>
    <source>
        <strain evidence="3 4">6FBBBH3</strain>
    </source>
</reference>
<keyword evidence="1" id="KW-0732">Signal</keyword>
<feature type="domain" description="Fimbrial-type adhesion" evidence="2">
    <location>
        <begin position="44"/>
        <end position="187"/>
    </location>
</feature>
<dbReference type="InterPro" id="IPR000259">
    <property type="entry name" value="Adhesion_dom_fimbrial"/>
</dbReference>
<dbReference type="KEGG" id="sutt:SUTMEG_10740"/>
<dbReference type="Pfam" id="PF00419">
    <property type="entry name" value="Fimbrial"/>
    <property type="match status" value="1"/>
</dbReference>
<dbReference type="Gene3D" id="2.60.40.1090">
    <property type="entry name" value="Fimbrial-type adhesion domain"/>
    <property type="match status" value="1"/>
</dbReference>
<sequence>MHAKTWIALLSAAALLPVAQPRAEDVVTANYSAGTQEVTVSGLILAGGCAFASDAAFQSIDFGSYSKSYFDAHASTPPVAIGLRLTCSSEEALGRLQLRFEADSGVSAASNSALDSGIPGLMIPIEFEGKPVDFAANGGLVDFPDTAFVSDATEIDFKVSASLAKTSPEAVVGTGTILKTMTIRIEYH</sequence>
<feature type="signal peptide" evidence="1">
    <location>
        <begin position="1"/>
        <end position="23"/>
    </location>
</feature>
<dbReference type="InterPro" id="IPR036937">
    <property type="entry name" value="Adhesion_dom_fimbrial_sf"/>
</dbReference>
<evidence type="ECO:0000256" key="1">
    <source>
        <dbReference type="SAM" id="SignalP"/>
    </source>
</evidence>
<keyword evidence="4" id="KW-1185">Reference proteome</keyword>
<evidence type="ECO:0000259" key="2">
    <source>
        <dbReference type="Pfam" id="PF00419"/>
    </source>
</evidence>
<protein>
    <recommendedName>
        <fullName evidence="2">Fimbrial-type adhesion domain-containing protein</fullName>
    </recommendedName>
</protein>
<evidence type="ECO:0000313" key="4">
    <source>
        <dbReference type="Proteomes" id="UP000271003"/>
    </source>
</evidence>
<feature type="chain" id="PRO_5016410710" description="Fimbrial-type adhesion domain-containing protein" evidence="1">
    <location>
        <begin position="24"/>
        <end position="188"/>
    </location>
</feature>
<dbReference type="GO" id="GO:0009289">
    <property type="term" value="C:pilus"/>
    <property type="evidence" value="ECO:0007669"/>
    <property type="project" value="InterPro"/>
</dbReference>
<name>A0A2Z6I9K1_9BURK</name>
<dbReference type="Proteomes" id="UP000271003">
    <property type="component" value="Chromosome"/>
</dbReference>
<dbReference type="GO" id="GO:0007155">
    <property type="term" value="P:cell adhesion"/>
    <property type="evidence" value="ECO:0007669"/>
    <property type="project" value="InterPro"/>
</dbReference>
<organism evidence="3 4">
    <name type="scientific">Sutterella megalosphaeroides</name>
    <dbReference type="NCBI Taxonomy" id="2494234"/>
    <lineage>
        <taxon>Bacteria</taxon>
        <taxon>Pseudomonadati</taxon>
        <taxon>Pseudomonadota</taxon>
        <taxon>Betaproteobacteria</taxon>
        <taxon>Burkholderiales</taxon>
        <taxon>Sutterellaceae</taxon>
        <taxon>Sutterella</taxon>
    </lineage>
</organism>